<evidence type="ECO:0000313" key="9">
    <source>
        <dbReference type="Proteomes" id="UP000324065"/>
    </source>
</evidence>
<evidence type="ECO:0000256" key="5">
    <source>
        <dbReference type="PROSITE-ProRule" id="PRU01248"/>
    </source>
</evidence>
<dbReference type="InterPro" id="IPR002104">
    <property type="entry name" value="Integrase_catalytic"/>
</dbReference>
<dbReference type="Proteomes" id="UP000324065">
    <property type="component" value="Unassembled WGS sequence"/>
</dbReference>
<feature type="domain" description="Core-binding (CB)" evidence="7">
    <location>
        <begin position="62"/>
        <end position="140"/>
    </location>
</feature>
<keyword evidence="3 5" id="KW-0238">DNA-binding</keyword>
<dbReference type="PANTHER" id="PTHR30349:SF41">
    <property type="entry name" value="INTEGRASE_RECOMBINASE PROTEIN MJ0367-RELATED"/>
    <property type="match status" value="1"/>
</dbReference>
<dbReference type="Pfam" id="PF00589">
    <property type="entry name" value="Phage_integrase"/>
    <property type="match status" value="1"/>
</dbReference>
<evidence type="ECO:0000256" key="1">
    <source>
        <dbReference type="ARBA" id="ARBA00008857"/>
    </source>
</evidence>
<gene>
    <name evidence="8" type="ORF">F1188_11215</name>
</gene>
<feature type="domain" description="Tyr recombinase" evidence="6">
    <location>
        <begin position="162"/>
        <end position="330"/>
    </location>
</feature>
<reference evidence="8 9" key="1">
    <citation type="submission" date="2019-09" db="EMBL/GenBank/DDBJ databases">
        <title>Genome sequence of Roseospira marina, one of the more divergent members of the non-sulfur purple photosynthetic bacterial family, the Rhodospirillaceae.</title>
        <authorList>
            <person name="Meyer T."/>
            <person name="Kyndt J."/>
        </authorList>
    </citation>
    <scope>NUCLEOTIDE SEQUENCE [LARGE SCALE GENOMIC DNA]</scope>
    <source>
        <strain evidence="8 9">DSM 15113</strain>
    </source>
</reference>
<dbReference type="PROSITE" id="PS51898">
    <property type="entry name" value="TYR_RECOMBINASE"/>
    <property type="match status" value="1"/>
</dbReference>
<dbReference type="OrthoDB" id="9808346at2"/>
<name>A0A5M6IAY9_9PROT</name>
<dbReference type="GO" id="GO:0015074">
    <property type="term" value="P:DNA integration"/>
    <property type="evidence" value="ECO:0007669"/>
    <property type="project" value="UniProtKB-KW"/>
</dbReference>
<dbReference type="SUPFAM" id="SSF56349">
    <property type="entry name" value="DNA breaking-rejoining enzymes"/>
    <property type="match status" value="1"/>
</dbReference>
<dbReference type="Gene3D" id="1.10.443.10">
    <property type="entry name" value="Intergrase catalytic core"/>
    <property type="match status" value="1"/>
</dbReference>
<dbReference type="AlphaFoldDB" id="A0A5M6IAY9"/>
<keyword evidence="2" id="KW-0229">DNA integration</keyword>
<dbReference type="GO" id="GO:0006310">
    <property type="term" value="P:DNA recombination"/>
    <property type="evidence" value="ECO:0007669"/>
    <property type="project" value="UniProtKB-KW"/>
</dbReference>
<keyword evidence="9" id="KW-1185">Reference proteome</keyword>
<evidence type="ECO:0000256" key="4">
    <source>
        <dbReference type="ARBA" id="ARBA00023172"/>
    </source>
</evidence>
<dbReference type="InterPro" id="IPR011010">
    <property type="entry name" value="DNA_brk_join_enz"/>
</dbReference>
<dbReference type="CDD" id="cd00796">
    <property type="entry name" value="INT_Rci_Hp1_C"/>
    <property type="match status" value="1"/>
</dbReference>
<sequence>MGRPRLTEPKYRLIRNQRGTYYVTWTEDGRTRRVSSGTKDRSEADRFLDQFKAGAEAQPDVATMGQILAAYSDSRRERASYGSIKATCGMLAREFGNLKPEHITQKAVARFAKQRLAAGKSHSTAYNDMLFLRASVNWAIKQKMVPPSAKLTFEMPVRRSPPRERWLTKDEVRRLVDGAIAPHIRLFIVIAAMTGHRREAILGLTWDGVDFERRRIDFGPGNERKRRGVVPIHDSLLRELKAARAVATTQWVVEFGGSRVHDVRRGLEAACVRAGVARITPHVFRHTAATWMVMAGTPTREVARMLGMSEVMVERTYGKHAPDYLDSAASALDFSSTQDVG</sequence>
<dbReference type="PANTHER" id="PTHR30349">
    <property type="entry name" value="PHAGE INTEGRASE-RELATED"/>
    <property type="match status" value="1"/>
</dbReference>
<dbReference type="PROSITE" id="PS51900">
    <property type="entry name" value="CB"/>
    <property type="match status" value="1"/>
</dbReference>
<evidence type="ECO:0000259" key="6">
    <source>
        <dbReference type="PROSITE" id="PS51898"/>
    </source>
</evidence>
<dbReference type="EMBL" id="VWPJ01000009">
    <property type="protein sequence ID" value="KAA5605460.1"/>
    <property type="molecule type" value="Genomic_DNA"/>
</dbReference>
<protein>
    <submittedName>
        <fullName evidence="8">Site-specific integrase</fullName>
    </submittedName>
</protein>
<accession>A0A5M6IAY9</accession>
<keyword evidence="4" id="KW-0233">DNA recombination</keyword>
<dbReference type="GO" id="GO:0003677">
    <property type="term" value="F:DNA binding"/>
    <property type="evidence" value="ECO:0007669"/>
    <property type="project" value="UniProtKB-UniRule"/>
</dbReference>
<dbReference type="InterPro" id="IPR044068">
    <property type="entry name" value="CB"/>
</dbReference>
<proteinExistence type="inferred from homology"/>
<evidence type="ECO:0000256" key="3">
    <source>
        <dbReference type="ARBA" id="ARBA00023125"/>
    </source>
</evidence>
<dbReference type="InterPro" id="IPR050090">
    <property type="entry name" value="Tyrosine_recombinase_XerCD"/>
</dbReference>
<comment type="similarity">
    <text evidence="1">Belongs to the 'phage' integrase family.</text>
</comment>
<evidence type="ECO:0000259" key="7">
    <source>
        <dbReference type="PROSITE" id="PS51900"/>
    </source>
</evidence>
<dbReference type="InterPro" id="IPR013762">
    <property type="entry name" value="Integrase-like_cat_sf"/>
</dbReference>
<organism evidence="8 9">
    <name type="scientific">Roseospira marina</name>
    <dbReference type="NCBI Taxonomy" id="140057"/>
    <lineage>
        <taxon>Bacteria</taxon>
        <taxon>Pseudomonadati</taxon>
        <taxon>Pseudomonadota</taxon>
        <taxon>Alphaproteobacteria</taxon>
        <taxon>Rhodospirillales</taxon>
        <taxon>Rhodospirillaceae</taxon>
        <taxon>Roseospira</taxon>
    </lineage>
</organism>
<comment type="caution">
    <text evidence="8">The sequence shown here is derived from an EMBL/GenBank/DDBJ whole genome shotgun (WGS) entry which is preliminary data.</text>
</comment>
<evidence type="ECO:0000313" key="8">
    <source>
        <dbReference type="EMBL" id="KAA5605460.1"/>
    </source>
</evidence>
<evidence type="ECO:0000256" key="2">
    <source>
        <dbReference type="ARBA" id="ARBA00022908"/>
    </source>
</evidence>